<gene>
    <name evidence="2" type="ORF">GCM10023186_32460</name>
</gene>
<proteinExistence type="predicted"/>
<feature type="transmembrane region" description="Helical" evidence="1">
    <location>
        <begin position="231"/>
        <end position="250"/>
    </location>
</feature>
<keyword evidence="1" id="KW-1133">Transmembrane helix</keyword>
<organism evidence="2 3">
    <name type="scientific">Hymenobacter koreensis</name>
    <dbReference type="NCBI Taxonomy" id="1084523"/>
    <lineage>
        <taxon>Bacteria</taxon>
        <taxon>Pseudomonadati</taxon>
        <taxon>Bacteroidota</taxon>
        <taxon>Cytophagia</taxon>
        <taxon>Cytophagales</taxon>
        <taxon>Hymenobacteraceae</taxon>
        <taxon>Hymenobacter</taxon>
    </lineage>
</organism>
<accession>A0ABP8J9C5</accession>
<protein>
    <recommendedName>
        <fullName evidence="4">ABC transporter permease</fullName>
    </recommendedName>
</protein>
<dbReference type="EMBL" id="BAABHA010000010">
    <property type="protein sequence ID" value="GAA4387132.1"/>
    <property type="molecule type" value="Genomic_DNA"/>
</dbReference>
<keyword evidence="1" id="KW-0472">Membrane</keyword>
<dbReference type="PANTHER" id="PTHR37305:SF1">
    <property type="entry name" value="MEMBRANE PROTEIN"/>
    <property type="match status" value="1"/>
</dbReference>
<dbReference type="Proteomes" id="UP001500454">
    <property type="component" value="Unassembled WGS sequence"/>
</dbReference>
<dbReference type="Pfam" id="PF12730">
    <property type="entry name" value="ABC2_membrane_4"/>
    <property type="match status" value="1"/>
</dbReference>
<name>A0ABP8J9C5_9BACT</name>
<dbReference type="PANTHER" id="PTHR37305">
    <property type="entry name" value="INTEGRAL MEMBRANE PROTEIN-RELATED"/>
    <property type="match status" value="1"/>
</dbReference>
<feature type="transmembrane region" description="Helical" evidence="1">
    <location>
        <begin position="172"/>
        <end position="190"/>
    </location>
</feature>
<keyword evidence="1" id="KW-0812">Transmembrane</keyword>
<comment type="caution">
    <text evidence="2">The sequence shown here is derived from an EMBL/GenBank/DDBJ whole genome shotgun (WGS) entry which is preliminary data.</text>
</comment>
<evidence type="ECO:0008006" key="4">
    <source>
        <dbReference type="Google" id="ProtNLM"/>
    </source>
</evidence>
<dbReference type="RefSeq" id="WP_345225989.1">
    <property type="nucleotide sequence ID" value="NZ_BAABHA010000010.1"/>
</dbReference>
<keyword evidence="3" id="KW-1185">Reference proteome</keyword>
<sequence>MISTELRKVLPYRTVWIMLLLFAVLFAGFVSAGSSFTVNGQRMGDKLYAFPDLWPRLAYVAHYFTLILGILLIILLTDEFQFRTFRQQIIDGRSVGDLLLGKFAISVGLTLFGVLLVVGTGLYFGLTRGATPAPGSVTAQLPSVALYAAQTLGFLSLAALLAVLIRRSGPAILLFMLYVWVAEPLLRYMLLPDAVDQYMPTKVLGALTPTPGQEMLTQMVGASGELLPSQALPVALAYTALFWGLSYVLLRTRDL</sequence>
<feature type="transmembrane region" description="Helical" evidence="1">
    <location>
        <begin position="12"/>
        <end position="37"/>
    </location>
</feature>
<feature type="transmembrane region" description="Helical" evidence="1">
    <location>
        <begin position="57"/>
        <end position="77"/>
    </location>
</feature>
<evidence type="ECO:0000256" key="1">
    <source>
        <dbReference type="SAM" id="Phobius"/>
    </source>
</evidence>
<feature type="transmembrane region" description="Helical" evidence="1">
    <location>
        <begin position="98"/>
        <end position="124"/>
    </location>
</feature>
<feature type="transmembrane region" description="Helical" evidence="1">
    <location>
        <begin position="144"/>
        <end position="165"/>
    </location>
</feature>
<reference evidence="3" key="1">
    <citation type="journal article" date="2019" name="Int. J. Syst. Evol. Microbiol.">
        <title>The Global Catalogue of Microorganisms (GCM) 10K type strain sequencing project: providing services to taxonomists for standard genome sequencing and annotation.</title>
        <authorList>
            <consortium name="The Broad Institute Genomics Platform"/>
            <consortium name="The Broad Institute Genome Sequencing Center for Infectious Disease"/>
            <person name="Wu L."/>
            <person name="Ma J."/>
        </authorList>
    </citation>
    <scope>NUCLEOTIDE SEQUENCE [LARGE SCALE GENOMIC DNA]</scope>
    <source>
        <strain evidence="3">JCM 17924</strain>
    </source>
</reference>
<evidence type="ECO:0000313" key="2">
    <source>
        <dbReference type="EMBL" id="GAA4387132.1"/>
    </source>
</evidence>
<evidence type="ECO:0000313" key="3">
    <source>
        <dbReference type="Proteomes" id="UP001500454"/>
    </source>
</evidence>